<accession>A0A4S8RLE7</accession>
<protein>
    <submittedName>
        <fullName evidence="3">Uncharacterized protein</fullName>
    </submittedName>
</protein>
<feature type="compositionally biased region" description="Polar residues" evidence="2">
    <location>
        <begin position="1"/>
        <end position="20"/>
    </location>
</feature>
<feature type="region of interest" description="Disordered" evidence="2">
    <location>
        <begin position="1"/>
        <end position="29"/>
    </location>
</feature>
<keyword evidence="1" id="KW-0175">Coiled coil</keyword>
<evidence type="ECO:0000313" key="4">
    <source>
        <dbReference type="Proteomes" id="UP000308671"/>
    </source>
</evidence>
<feature type="coiled-coil region" evidence="1">
    <location>
        <begin position="52"/>
        <end position="79"/>
    </location>
</feature>
<keyword evidence="4" id="KW-1185">Reference proteome</keyword>
<organism evidence="3 4">
    <name type="scientific">Botrytis galanthina</name>
    <dbReference type="NCBI Taxonomy" id="278940"/>
    <lineage>
        <taxon>Eukaryota</taxon>
        <taxon>Fungi</taxon>
        <taxon>Dikarya</taxon>
        <taxon>Ascomycota</taxon>
        <taxon>Pezizomycotina</taxon>
        <taxon>Leotiomycetes</taxon>
        <taxon>Helotiales</taxon>
        <taxon>Sclerotiniaceae</taxon>
        <taxon>Botrytis</taxon>
    </lineage>
</organism>
<reference evidence="3 4" key="1">
    <citation type="submission" date="2017-12" db="EMBL/GenBank/DDBJ databases">
        <title>Comparative genomics of Botrytis spp.</title>
        <authorList>
            <person name="Valero-Jimenez C.A."/>
            <person name="Tapia P."/>
            <person name="Veloso J."/>
            <person name="Silva-Moreno E."/>
            <person name="Staats M."/>
            <person name="Valdes J.H."/>
            <person name="Van Kan J.A.L."/>
        </authorList>
    </citation>
    <scope>NUCLEOTIDE SEQUENCE [LARGE SCALE GENOMIC DNA]</scope>
    <source>
        <strain evidence="3 4">MUCL435</strain>
    </source>
</reference>
<evidence type="ECO:0000313" key="3">
    <source>
        <dbReference type="EMBL" id="THV54514.1"/>
    </source>
</evidence>
<evidence type="ECO:0000256" key="2">
    <source>
        <dbReference type="SAM" id="MobiDB-lite"/>
    </source>
</evidence>
<proteinExistence type="predicted"/>
<dbReference type="AlphaFoldDB" id="A0A4S8RLE7"/>
<name>A0A4S8RLE7_9HELO</name>
<comment type="caution">
    <text evidence="3">The sequence shown here is derived from an EMBL/GenBank/DDBJ whole genome shotgun (WGS) entry which is preliminary data.</text>
</comment>
<sequence length="110" mass="12860">MSSNNFSLSDQNEVQAVYNQDQEHKSDSDDVVNVGELDIELGLKNTKLHLEIDGLHRELTRALSKSARLEEQNNQQKIRIDEREKFIRETHVVIYPDITIYTKKLFAQYL</sequence>
<evidence type="ECO:0000256" key="1">
    <source>
        <dbReference type="SAM" id="Coils"/>
    </source>
</evidence>
<dbReference type="OrthoDB" id="10496407at2759"/>
<dbReference type="Proteomes" id="UP000308671">
    <property type="component" value="Unassembled WGS sequence"/>
</dbReference>
<dbReference type="EMBL" id="PQXL01000025">
    <property type="protein sequence ID" value="THV54514.1"/>
    <property type="molecule type" value="Genomic_DNA"/>
</dbReference>
<gene>
    <name evidence="3" type="ORF">BGAL_0025g00340</name>
</gene>